<sequence length="106" mass="11962">MILSQFESSFIECFDGNPLSQFGATDFVQKVMAPSLIENTDHNVSTTVDLIHKPHLTTTNTPRKRHLSETDKDQAEHKKMKHSSISATPPHIYQTLTTPSLMQLLK</sequence>
<dbReference type="AlphaFoldDB" id="A0A8B6CZW9"/>
<evidence type="ECO:0000256" key="1">
    <source>
        <dbReference type="SAM" id="MobiDB-lite"/>
    </source>
</evidence>
<protein>
    <submittedName>
        <fullName evidence="2">Uncharacterized protein</fullName>
    </submittedName>
</protein>
<feature type="region of interest" description="Disordered" evidence="1">
    <location>
        <begin position="53"/>
        <end position="91"/>
    </location>
</feature>
<dbReference type="OrthoDB" id="6191416at2759"/>
<name>A0A8B6CZW9_MYTGA</name>
<dbReference type="EMBL" id="UYJE01002580">
    <property type="protein sequence ID" value="VDI12058.1"/>
    <property type="molecule type" value="Genomic_DNA"/>
</dbReference>
<proteinExistence type="predicted"/>
<feature type="compositionally biased region" description="Basic and acidic residues" evidence="1">
    <location>
        <begin position="67"/>
        <end position="77"/>
    </location>
</feature>
<evidence type="ECO:0000313" key="3">
    <source>
        <dbReference type="Proteomes" id="UP000596742"/>
    </source>
</evidence>
<reference evidence="2" key="1">
    <citation type="submission" date="2018-11" db="EMBL/GenBank/DDBJ databases">
        <authorList>
            <person name="Alioto T."/>
            <person name="Alioto T."/>
        </authorList>
    </citation>
    <scope>NUCLEOTIDE SEQUENCE</scope>
</reference>
<keyword evidence="3" id="KW-1185">Reference proteome</keyword>
<dbReference type="Proteomes" id="UP000596742">
    <property type="component" value="Unassembled WGS sequence"/>
</dbReference>
<organism evidence="2 3">
    <name type="scientific">Mytilus galloprovincialis</name>
    <name type="common">Mediterranean mussel</name>
    <dbReference type="NCBI Taxonomy" id="29158"/>
    <lineage>
        <taxon>Eukaryota</taxon>
        <taxon>Metazoa</taxon>
        <taxon>Spiralia</taxon>
        <taxon>Lophotrochozoa</taxon>
        <taxon>Mollusca</taxon>
        <taxon>Bivalvia</taxon>
        <taxon>Autobranchia</taxon>
        <taxon>Pteriomorphia</taxon>
        <taxon>Mytilida</taxon>
        <taxon>Mytiloidea</taxon>
        <taxon>Mytilidae</taxon>
        <taxon>Mytilinae</taxon>
        <taxon>Mytilus</taxon>
    </lineage>
</organism>
<accession>A0A8B6CZW9</accession>
<evidence type="ECO:0000313" key="2">
    <source>
        <dbReference type="EMBL" id="VDI12058.1"/>
    </source>
</evidence>
<comment type="caution">
    <text evidence="2">The sequence shown here is derived from an EMBL/GenBank/DDBJ whole genome shotgun (WGS) entry which is preliminary data.</text>
</comment>
<gene>
    <name evidence="2" type="ORF">MGAL_10B022789</name>
</gene>